<accession>A0ABT0R1U9</accession>
<dbReference type="PANTHER" id="PTHR35936">
    <property type="entry name" value="MEMBRANE-BOUND LYTIC MUREIN TRANSGLYCOSYLASE F"/>
    <property type="match status" value="1"/>
</dbReference>
<organism evidence="4 5">
    <name type="scientific">Brachybacterium equifaecis</name>
    <dbReference type="NCBI Taxonomy" id="2910770"/>
    <lineage>
        <taxon>Bacteria</taxon>
        <taxon>Bacillati</taxon>
        <taxon>Actinomycetota</taxon>
        <taxon>Actinomycetes</taxon>
        <taxon>Micrococcales</taxon>
        <taxon>Dermabacteraceae</taxon>
        <taxon>Brachybacterium</taxon>
    </lineage>
</organism>
<gene>
    <name evidence="4" type="ORF">Bequi_10910</name>
</gene>
<dbReference type="SUPFAM" id="SSF53850">
    <property type="entry name" value="Periplasmic binding protein-like II"/>
    <property type="match status" value="1"/>
</dbReference>
<keyword evidence="1 2" id="KW-0732">Signal</keyword>
<dbReference type="PROSITE" id="PS51257">
    <property type="entry name" value="PROKAR_LIPOPROTEIN"/>
    <property type="match status" value="1"/>
</dbReference>
<name>A0ABT0R1U9_9MICO</name>
<feature type="chain" id="PRO_5045052306" evidence="2">
    <location>
        <begin position="22"/>
        <end position="159"/>
    </location>
</feature>
<evidence type="ECO:0000313" key="5">
    <source>
        <dbReference type="Proteomes" id="UP001203761"/>
    </source>
</evidence>
<evidence type="ECO:0000259" key="3">
    <source>
        <dbReference type="Pfam" id="PF00497"/>
    </source>
</evidence>
<comment type="caution">
    <text evidence="4">The sequence shown here is derived from an EMBL/GenBank/DDBJ whole genome shotgun (WGS) entry which is preliminary data.</text>
</comment>
<feature type="domain" description="Solute-binding protein family 3/N-terminal" evidence="3">
    <location>
        <begin position="40"/>
        <end position="122"/>
    </location>
</feature>
<dbReference type="Pfam" id="PF00497">
    <property type="entry name" value="SBP_bac_3"/>
    <property type="match status" value="1"/>
</dbReference>
<dbReference type="InterPro" id="IPR001638">
    <property type="entry name" value="Solute-binding_3/MltF_N"/>
</dbReference>
<reference evidence="4" key="1">
    <citation type="submission" date="2022-02" db="EMBL/GenBank/DDBJ databases">
        <authorList>
            <person name="Lee M."/>
            <person name="Kim S.-J."/>
            <person name="Jung M.-Y."/>
        </authorList>
    </citation>
    <scope>NUCLEOTIDE SEQUENCE</scope>
    <source>
        <strain evidence="4">JHP9</strain>
    </source>
</reference>
<evidence type="ECO:0000256" key="2">
    <source>
        <dbReference type="SAM" id="SignalP"/>
    </source>
</evidence>
<sequence>MPSAPARGAALALLLALLASGCGLPRDADGALERASGGTLVVGIAENPPSTEIHDDGSVSGEEVDLVQEYARSIDAQVEWVPGGEGELARQMRAGDLDLLIGGLAADSSLEGDIALTRPYAVAPGPDGEEIEHVLGVRSGENALLVSVETHLASRSGEL</sequence>
<dbReference type="Proteomes" id="UP001203761">
    <property type="component" value="Unassembled WGS sequence"/>
</dbReference>
<evidence type="ECO:0000313" key="4">
    <source>
        <dbReference type="EMBL" id="MCL6423881.1"/>
    </source>
</evidence>
<keyword evidence="5" id="KW-1185">Reference proteome</keyword>
<protein>
    <submittedName>
        <fullName evidence="4">Transporter substrate-binding domain-containing protein</fullName>
    </submittedName>
</protein>
<dbReference type="Gene3D" id="3.40.190.10">
    <property type="entry name" value="Periplasmic binding protein-like II"/>
    <property type="match status" value="1"/>
</dbReference>
<feature type="signal peptide" evidence="2">
    <location>
        <begin position="1"/>
        <end position="21"/>
    </location>
</feature>
<dbReference type="EMBL" id="JAKNCJ010000006">
    <property type="protein sequence ID" value="MCL6423881.1"/>
    <property type="molecule type" value="Genomic_DNA"/>
</dbReference>
<proteinExistence type="predicted"/>
<evidence type="ECO:0000256" key="1">
    <source>
        <dbReference type="ARBA" id="ARBA00022729"/>
    </source>
</evidence>
<dbReference type="RefSeq" id="WP_249737962.1">
    <property type="nucleotide sequence ID" value="NZ_JAKNCJ010000006.1"/>
</dbReference>